<protein>
    <submittedName>
        <fullName evidence="2">Uncharacterized protein</fullName>
    </submittedName>
</protein>
<feature type="signal peptide" evidence="1">
    <location>
        <begin position="1"/>
        <end position="17"/>
    </location>
</feature>
<evidence type="ECO:0000256" key="1">
    <source>
        <dbReference type="SAM" id="SignalP"/>
    </source>
</evidence>
<dbReference type="EMBL" id="ML976722">
    <property type="protein sequence ID" value="KAF1968282.1"/>
    <property type="molecule type" value="Genomic_DNA"/>
</dbReference>
<name>A0A6A5UWY4_9PLEO</name>
<keyword evidence="1" id="KW-0732">Signal</keyword>
<reference evidence="2" key="1">
    <citation type="journal article" date="2020" name="Stud. Mycol.">
        <title>101 Dothideomycetes genomes: a test case for predicting lifestyles and emergence of pathogens.</title>
        <authorList>
            <person name="Haridas S."/>
            <person name="Albert R."/>
            <person name="Binder M."/>
            <person name="Bloem J."/>
            <person name="Labutti K."/>
            <person name="Salamov A."/>
            <person name="Andreopoulos B."/>
            <person name="Baker S."/>
            <person name="Barry K."/>
            <person name="Bills G."/>
            <person name="Bluhm B."/>
            <person name="Cannon C."/>
            <person name="Castanera R."/>
            <person name="Culley D."/>
            <person name="Daum C."/>
            <person name="Ezra D."/>
            <person name="Gonzalez J."/>
            <person name="Henrissat B."/>
            <person name="Kuo A."/>
            <person name="Liang C."/>
            <person name="Lipzen A."/>
            <person name="Lutzoni F."/>
            <person name="Magnuson J."/>
            <person name="Mondo S."/>
            <person name="Nolan M."/>
            <person name="Ohm R."/>
            <person name="Pangilinan J."/>
            <person name="Park H.-J."/>
            <person name="Ramirez L."/>
            <person name="Alfaro M."/>
            <person name="Sun H."/>
            <person name="Tritt A."/>
            <person name="Yoshinaga Y."/>
            <person name="Zwiers L.-H."/>
            <person name="Turgeon B."/>
            <person name="Goodwin S."/>
            <person name="Spatafora J."/>
            <person name="Crous P."/>
            <person name="Grigoriev I."/>
        </authorList>
    </citation>
    <scope>NUCLEOTIDE SEQUENCE</scope>
    <source>
        <strain evidence="2">CBS 107.79</strain>
    </source>
</reference>
<dbReference type="Proteomes" id="UP000800036">
    <property type="component" value="Unassembled WGS sequence"/>
</dbReference>
<feature type="chain" id="PRO_5025667466" evidence="1">
    <location>
        <begin position="18"/>
        <end position="130"/>
    </location>
</feature>
<evidence type="ECO:0000313" key="3">
    <source>
        <dbReference type="Proteomes" id="UP000800036"/>
    </source>
</evidence>
<dbReference type="AlphaFoldDB" id="A0A6A5UWY4"/>
<accession>A0A6A5UWY4</accession>
<evidence type="ECO:0000313" key="2">
    <source>
        <dbReference type="EMBL" id="KAF1968282.1"/>
    </source>
</evidence>
<keyword evidence="3" id="KW-1185">Reference proteome</keyword>
<sequence length="130" mass="14125">MRFKCMTVVALLPLATAWRLQVYSAANYIGIIEDRSGISSPLPSTHKYKSLSVILGTISQPCKNLGSPNVASSFHWSYGGALYNCEVVFYDSNGCSGRLYGSGHNNKNIPNLAPAGVNDQFNSYKINCLV</sequence>
<dbReference type="OrthoDB" id="3766186at2759"/>
<organism evidence="2 3">
    <name type="scientific">Bimuria novae-zelandiae CBS 107.79</name>
    <dbReference type="NCBI Taxonomy" id="1447943"/>
    <lineage>
        <taxon>Eukaryota</taxon>
        <taxon>Fungi</taxon>
        <taxon>Dikarya</taxon>
        <taxon>Ascomycota</taxon>
        <taxon>Pezizomycotina</taxon>
        <taxon>Dothideomycetes</taxon>
        <taxon>Pleosporomycetidae</taxon>
        <taxon>Pleosporales</taxon>
        <taxon>Massarineae</taxon>
        <taxon>Didymosphaeriaceae</taxon>
        <taxon>Bimuria</taxon>
    </lineage>
</organism>
<proteinExistence type="predicted"/>
<gene>
    <name evidence="2" type="ORF">BU23DRAFT_572524</name>
</gene>